<dbReference type="RefSeq" id="WP_003387227.1">
    <property type="nucleotide sequence ID" value="NZ_APBN01000002.1"/>
</dbReference>
<proteinExistence type="predicted"/>
<keyword evidence="1" id="KW-1133">Transmembrane helix</keyword>
<dbReference type="AlphaFoldDB" id="M8DJT5"/>
<dbReference type="OrthoDB" id="2679245at2"/>
<keyword evidence="3" id="KW-1185">Reference proteome</keyword>
<evidence type="ECO:0000313" key="3">
    <source>
        <dbReference type="Proteomes" id="UP000012081"/>
    </source>
</evidence>
<dbReference type="PATRIC" id="fig|1300222.3.peg.1401"/>
<feature type="transmembrane region" description="Helical" evidence="1">
    <location>
        <begin position="178"/>
        <end position="207"/>
    </location>
</feature>
<keyword evidence="1" id="KW-0812">Transmembrane</keyword>
<accession>M8DJT5</accession>
<comment type="caution">
    <text evidence="2">The sequence shown here is derived from an EMBL/GenBank/DDBJ whole genome shotgun (WGS) entry which is preliminary data.</text>
</comment>
<dbReference type="Proteomes" id="UP000012081">
    <property type="component" value="Unassembled WGS sequence"/>
</dbReference>
<evidence type="ECO:0000313" key="2">
    <source>
        <dbReference type="EMBL" id="EMT53707.1"/>
    </source>
</evidence>
<gene>
    <name evidence="2" type="ORF">I532_06825</name>
</gene>
<evidence type="ECO:0000256" key="1">
    <source>
        <dbReference type="SAM" id="Phobius"/>
    </source>
</evidence>
<feature type="transmembrane region" description="Helical" evidence="1">
    <location>
        <begin position="130"/>
        <end position="158"/>
    </location>
</feature>
<organism evidence="2 3">
    <name type="scientific">Brevibacillus borstelensis AK1</name>
    <dbReference type="NCBI Taxonomy" id="1300222"/>
    <lineage>
        <taxon>Bacteria</taxon>
        <taxon>Bacillati</taxon>
        <taxon>Bacillota</taxon>
        <taxon>Bacilli</taxon>
        <taxon>Bacillales</taxon>
        <taxon>Paenibacillaceae</taxon>
        <taxon>Brevibacillus</taxon>
    </lineage>
</organism>
<protein>
    <recommendedName>
        <fullName evidence="4">UDP-N-acetylmuramyl pentapeptide phosphotransferase</fullName>
    </recommendedName>
</protein>
<sequence>MDANLTSAWVLGVAGPFLLHRFYFRAAWEKLHNAAITRTNYRGEQVVTAGGVILAGYAGLIQFALLAWGAASGWSYQMLESGLLLFFGSLAVALCGWLDDRSADKAPKGFRGHLGVLWRERRMTSGMWKAFGGGGTALAVSLFLFTGIPGIIVGTGLLALSPNLLNLFDVRPARAIKVFWLLIAAAALCMPMSAAAAACWIWILPVLTASVLLFPYDAQACLMQGDTGANYLGFVAGFALVTSVPFGGQLALLLFFAGLHLLAEFVSFSRVIENTRWLNRLDEWGRSAETK</sequence>
<feature type="transmembrane region" description="Helical" evidence="1">
    <location>
        <begin position="45"/>
        <end position="68"/>
    </location>
</feature>
<feature type="transmembrane region" description="Helical" evidence="1">
    <location>
        <begin position="74"/>
        <end position="98"/>
    </location>
</feature>
<keyword evidence="1" id="KW-0472">Membrane</keyword>
<name>M8DJT5_9BACL</name>
<reference evidence="2 3" key="1">
    <citation type="submission" date="2013-03" db="EMBL/GenBank/DDBJ databases">
        <title>Assembly of a new bacterial strain Brevibacillus borstelensis AK1.</title>
        <authorList>
            <person name="Rajan I."/>
            <person name="PoliReddy D."/>
            <person name="Sugumar T."/>
            <person name="Rathinam K."/>
            <person name="Alqarawi S."/>
            <person name="Khalil A.B."/>
            <person name="Sivakumar N."/>
        </authorList>
    </citation>
    <scope>NUCLEOTIDE SEQUENCE [LARGE SCALE GENOMIC DNA]</scope>
    <source>
        <strain evidence="2 3">AK1</strain>
    </source>
</reference>
<feature type="transmembrane region" description="Helical" evidence="1">
    <location>
        <begin position="228"/>
        <end position="246"/>
    </location>
</feature>
<evidence type="ECO:0008006" key="4">
    <source>
        <dbReference type="Google" id="ProtNLM"/>
    </source>
</evidence>
<feature type="transmembrane region" description="Helical" evidence="1">
    <location>
        <begin position="6"/>
        <end position="24"/>
    </location>
</feature>
<dbReference type="EMBL" id="APBN01000002">
    <property type="protein sequence ID" value="EMT53707.1"/>
    <property type="molecule type" value="Genomic_DNA"/>
</dbReference>
<dbReference type="STRING" id="1300222.I532_06825"/>
<feature type="transmembrane region" description="Helical" evidence="1">
    <location>
        <begin position="252"/>
        <end position="272"/>
    </location>
</feature>